<evidence type="ECO:0008006" key="2">
    <source>
        <dbReference type="Google" id="ProtNLM"/>
    </source>
</evidence>
<sequence length="281" mass="32370">MHNKRFFVEDGYPWGIGGAALNDEEIYKHLSKTNEVIKKKSEKLTLEEITSLKEKDFKFIVSNFFNLNKDVKEYIQENCDYLLYVHDYKFVDHTNPAVYDNFIVPKDELINVDFHLNSKRIICQSELQKGIYDKNLSSEKITYNLSGNLWNESSFKVIKETVNKPKNGKVAVVKSLFPQKGTPEAIKLCINKRFDYDLIHNEDPQSFLEELGQFSALAFVPFTPETLSRVCVESKMMGLEVYTTDLVGAAHEPWFNLKGQDLISLMENKINDAHSAITTSF</sequence>
<reference evidence="1" key="1">
    <citation type="journal article" date="2010" name="ISME J.">
        <title>Metagenome of the Mediterranean deep chlorophyll maximum studied by direct and fosmid library 454 pyrosequencing.</title>
        <authorList>
            <person name="Ghai R."/>
            <person name="Martin-Cuadrado A.B."/>
            <person name="Molto A.G."/>
            <person name="Heredia I.G."/>
            <person name="Cabrera R."/>
            <person name="Martin J."/>
            <person name="Verdu M."/>
            <person name="Deschamps P."/>
            <person name="Moreira D."/>
            <person name="Lopez-Garcia P."/>
            <person name="Mira A."/>
            <person name="Rodriguez-Valera F."/>
        </authorList>
    </citation>
    <scope>NUCLEOTIDE SEQUENCE</scope>
</reference>
<name>D6PL27_9ZZZZ</name>
<evidence type="ECO:0000313" key="1">
    <source>
        <dbReference type="EMBL" id="ADD96428.1"/>
    </source>
</evidence>
<proteinExistence type="predicted"/>
<accession>D6PL27</accession>
<organism evidence="1">
    <name type="scientific">uncultured organism MedDCM-OCT-S09-C426</name>
    <dbReference type="NCBI Taxonomy" id="743650"/>
    <lineage>
        <taxon>unclassified sequences</taxon>
        <taxon>environmental samples</taxon>
    </lineage>
</organism>
<dbReference type="AlphaFoldDB" id="D6PL27"/>
<dbReference type="EMBL" id="GU943139">
    <property type="protein sequence ID" value="ADD96428.1"/>
    <property type="molecule type" value="Genomic_DNA"/>
</dbReference>
<protein>
    <recommendedName>
        <fullName evidence="2">Glycosyl transferase family 1 domain-containing protein</fullName>
    </recommendedName>
</protein>